<dbReference type="InterPro" id="IPR031312">
    <property type="entry name" value="Na/sul_symport_CS"/>
</dbReference>
<evidence type="ECO:0000256" key="6">
    <source>
        <dbReference type="SAM" id="Phobius"/>
    </source>
</evidence>
<dbReference type="Pfam" id="PF00939">
    <property type="entry name" value="Na_sulph_symp"/>
    <property type="match status" value="1"/>
</dbReference>
<evidence type="ECO:0000256" key="5">
    <source>
        <dbReference type="ARBA" id="ARBA00023136"/>
    </source>
</evidence>
<dbReference type="RefSeq" id="WP_379782166.1">
    <property type="nucleotide sequence ID" value="NZ_JBHSWW010000182.1"/>
</dbReference>
<dbReference type="EMBL" id="JBHSWW010000182">
    <property type="protein sequence ID" value="MFC6754035.1"/>
    <property type="molecule type" value="Genomic_DNA"/>
</dbReference>
<evidence type="ECO:0000313" key="7">
    <source>
        <dbReference type="EMBL" id="MFC6754035.1"/>
    </source>
</evidence>
<keyword evidence="5 6" id="KW-0472">Membrane</keyword>
<evidence type="ECO:0000256" key="3">
    <source>
        <dbReference type="ARBA" id="ARBA00022692"/>
    </source>
</evidence>
<evidence type="ECO:0000256" key="2">
    <source>
        <dbReference type="ARBA" id="ARBA00022448"/>
    </source>
</evidence>
<feature type="transmembrane region" description="Helical" evidence="6">
    <location>
        <begin position="35"/>
        <end position="56"/>
    </location>
</feature>
<keyword evidence="4 6" id="KW-1133">Transmembrane helix</keyword>
<feature type="transmembrane region" description="Helical" evidence="6">
    <location>
        <begin position="160"/>
        <end position="180"/>
    </location>
</feature>
<dbReference type="PROSITE" id="PS01271">
    <property type="entry name" value="NA_SULFATE"/>
    <property type="match status" value="1"/>
</dbReference>
<gene>
    <name evidence="7" type="ORF">ACFQEU_11270</name>
</gene>
<name>A0ABD5SBH0_9EURY</name>
<dbReference type="Proteomes" id="UP001596442">
    <property type="component" value="Unassembled WGS sequence"/>
</dbReference>
<keyword evidence="8" id="KW-1185">Reference proteome</keyword>
<evidence type="ECO:0000256" key="1">
    <source>
        <dbReference type="ARBA" id="ARBA00004141"/>
    </source>
</evidence>
<comment type="subcellular location">
    <subcellularLocation>
        <location evidence="1">Membrane</location>
        <topology evidence="1">Multi-pass membrane protein</topology>
    </subcellularLocation>
</comment>
<accession>A0ABD5SBH0</accession>
<evidence type="ECO:0000313" key="8">
    <source>
        <dbReference type="Proteomes" id="UP001596442"/>
    </source>
</evidence>
<keyword evidence="2" id="KW-0813">Transport</keyword>
<feature type="non-terminal residue" evidence="7">
    <location>
        <position position="1"/>
    </location>
</feature>
<feature type="transmembrane region" description="Helical" evidence="6">
    <location>
        <begin position="6"/>
        <end position="23"/>
    </location>
</feature>
<feature type="transmembrane region" description="Helical" evidence="6">
    <location>
        <begin position="123"/>
        <end position="148"/>
    </location>
</feature>
<sequence>PEVTDATIAIAGGIAAFLVPVNARRREFLLDWEYALRLPWGVLLLLGAGFALARAFQRTGLDRRTADLITGAGMTELVGLVVLLAVTVVVLTNVTSNTATASVFTPIAVAVATSIGAPPLTLMATVALAASFAFVLPVATAPNAIVFGSGYLSIPEMAKVGAAVSVTGTAVIVVGVVWWLPFVWG</sequence>
<dbReference type="PANTHER" id="PTHR10283">
    <property type="entry name" value="SOLUTE CARRIER FAMILY 13 MEMBER"/>
    <property type="match status" value="1"/>
</dbReference>
<dbReference type="AlphaFoldDB" id="A0ABD5SBH0"/>
<reference evidence="7 8" key="1">
    <citation type="journal article" date="2019" name="Int. J. Syst. Evol. Microbiol.">
        <title>The Global Catalogue of Microorganisms (GCM) 10K type strain sequencing project: providing services to taxonomists for standard genome sequencing and annotation.</title>
        <authorList>
            <consortium name="The Broad Institute Genomics Platform"/>
            <consortium name="The Broad Institute Genome Sequencing Center for Infectious Disease"/>
            <person name="Wu L."/>
            <person name="Ma J."/>
        </authorList>
    </citation>
    <scope>NUCLEOTIDE SEQUENCE [LARGE SCALE GENOMIC DNA]</scope>
    <source>
        <strain evidence="7 8">CGMCC 1.3239</strain>
    </source>
</reference>
<feature type="transmembrane region" description="Helical" evidence="6">
    <location>
        <begin position="98"/>
        <end position="117"/>
    </location>
</feature>
<dbReference type="InterPro" id="IPR001898">
    <property type="entry name" value="SLC13A/DASS"/>
</dbReference>
<protein>
    <submittedName>
        <fullName evidence="7">SLC13 family permease</fullName>
    </submittedName>
</protein>
<dbReference type="PANTHER" id="PTHR10283:SF82">
    <property type="entry name" value="SOLUTE CARRIER FAMILY 13 MEMBER 2"/>
    <property type="match status" value="1"/>
</dbReference>
<keyword evidence="3 6" id="KW-0812">Transmembrane</keyword>
<dbReference type="GO" id="GO:0015141">
    <property type="term" value="F:succinate transmembrane transporter activity"/>
    <property type="evidence" value="ECO:0007669"/>
    <property type="project" value="UniProtKB-ARBA"/>
</dbReference>
<comment type="caution">
    <text evidence="7">The sequence shown here is derived from an EMBL/GenBank/DDBJ whole genome shotgun (WGS) entry which is preliminary data.</text>
</comment>
<feature type="transmembrane region" description="Helical" evidence="6">
    <location>
        <begin position="68"/>
        <end position="91"/>
    </location>
</feature>
<evidence type="ECO:0000256" key="4">
    <source>
        <dbReference type="ARBA" id="ARBA00022989"/>
    </source>
</evidence>
<proteinExistence type="predicted"/>
<dbReference type="GO" id="GO:0016020">
    <property type="term" value="C:membrane"/>
    <property type="evidence" value="ECO:0007669"/>
    <property type="project" value="UniProtKB-SubCell"/>
</dbReference>
<organism evidence="7 8">
    <name type="scientific">Halorubrum tibetense</name>
    <dbReference type="NCBI Taxonomy" id="175631"/>
    <lineage>
        <taxon>Archaea</taxon>
        <taxon>Methanobacteriati</taxon>
        <taxon>Methanobacteriota</taxon>
        <taxon>Stenosarchaea group</taxon>
        <taxon>Halobacteria</taxon>
        <taxon>Halobacteriales</taxon>
        <taxon>Haloferacaceae</taxon>
        <taxon>Halorubrum</taxon>
    </lineage>
</organism>